<feature type="binding site" evidence="18">
    <location>
        <position position="149"/>
    </location>
    <ligand>
        <name>NAD(+)</name>
        <dbReference type="ChEBI" id="CHEBI:57540"/>
    </ligand>
</feature>
<comment type="function">
    <text evidence="3 18">Catalyzes the conversion of 3-deoxy-D-arabino-heptulosonate 7-phosphate (DAHP) to dehydroquinate (DHQ).</text>
</comment>
<feature type="domain" description="3-dehydroquinate synthase N-terminal" evidence="19">
    <location>
        <begin position="65"/>
        <end position="177"/>
    </location>
</feature>
<comment type="cofactor">
    <cofactor evidence="2 18">
        <name>NAD(+)</name>
        <dbReference type="ChEBI" id="CHEBI:57540"/>
    </cofactor>
</comment>
<dbReference type="SUPFAM" id="SSF56796">
    <property type="entry name" value="Dehydroquinate synthase-like"/>
    <property type="match status" value="1"/>
</dbReference>
<dbReference type="HAMAP" id="MF_00110">
    <property type="entry name" value="DHQ_synthase"/>
    <property type="match status" value="1"/>
</dbReference>
<feature type="binding site" evidence="18">
    <location>
        <begin position="167"/>
        <end position="170"/>
    </location>
    <ligand>
        <name>NAD(+)</name>
        <dbReference type="ChEBI" id="CHEBI:57540"/>
    </ligand>
</feature>
<evidence type="ECO:0000256" key="17">
    <source>
        <dbReference type="ARBA" id="ARBA00023285"/>
    </source>
</evidence>
<dbReference type="EC" id="4.2.3.4" evidence="7 18"/>
<dbReference type="GO" id="GO:0008652">
    <property type="term" value="P:amino acid biosynthetic process"/>
    <property type="evidence" value="ECO:0007669"/>
    <property type="project" value="UniProtKB-KW"/>
</dbReference>
<evidence type="ECO:0000259" key="20">
    <source>
        <dbReference type="Pfam" id="PF24621"/>
    </source>
</evidence>
<evidence type="ECO:0000256" key="11">
    <source>
        <dbReference type="ARBA" id="ARBA00022723"/>
    </source>
</evidence>
<feature type="binding site" evidence="18">
    <location>
        <position position="245"/>
    </location>
    <ligand>
        <name>Zn(2+)</name>
        <dbReference type="ChEBI" id="CHEBI:29105"/>
    </ligand>
</feature>
<feature type="binding site" evidence="18">
    <location>
        <begin position="127"/>
        <end position="128"/>
    </location>
    <ligand>
        <name>NAD(+)</name>
        <dbReference type="ChEBI" id="CHEBI:57540"/>
    </ligand>
</feature>
<comment type="similarity">
    <text evidence="6 18">Belongs to the sugar phosphate cyclases superfamily. Dehydroquinate synthase family.</text>
</comment>
<feature type="binding site" evidence="18">
    <location>
        <position position="182"/>
    </location>
    <ligand>
        <name>Zn(2+)</name>
        <dbReference type="ChEBI" id="CHEBI:29105"/>
    </ligand>
</feature>
<comment type="catalytic activity">
    <reaction evidence="1 18">
        <text>7-phospho-2-dehydro-3-deoxy-D-arabino-heptonate = 3-dehydroquinate + phosphate</text>
        <dbReference type="Rhea" id="RHEA:21968"/>
        <dbReference type="ChEBI" id="CHEBI:32364"/>
        <dbReference type="ChEBI" id="CHEBI:43474"/>
        <dbReference type="ChEBI" id="CHEBI:58394"/>
        <dbReference type="EC" id="4.2.3.4"/>
    </reaction>
</comment>
<keyword evidence="10 18" id="KW-0028">Amino-acid biosynthesis</keyword>
<evidence type="ECO:0000256" key="9">
    <source>
        <dbReference type="ARBA" id="ARBA00022490"/>
    </source>
</evidence>
<keyword evidence="11 18" id="KW-0479">Metal-binding</keyword>
<evidence type="ECO:0000313" key="21">
    <source>
        <dbReference type="EMBL" id="NDY95551.1"/>
    </source>
</evidence>
<dbReference type="InterPro" id="IPR056179">
    <property type="entry name" value="DHQS_C"/>
</dbReference>
<evidence type="ECO:0000256" key="4">
    <source>
        <dbReference type="ARBA" id="ARBA00004496"/>
    </source>
</evidence>
<keyword evidence="15 18" id="KW-0057">Aromatic amino acid biosynthesis</keyword>
<keyword evidence="12 18" id="KW-0547">Nucleotide-binding</keyword>
<evidence type="ECO:0000256" key="7">
    <source>
        <dbReference type="ARBA" id="ARBA00013031"/>
    </source>
</evidence>
<keyword evidence="22" id="KW-1185">Reference proteome</keyword>
<evidence type="ECO:0000256" key="18">
    <source>
        <dbReference type="HAMAP-Rule" id="MF_00110"/>
    </source>
</evidence>
<comment type="pathway">
    <text evidence="5 18">Metabolic intermediate biosynthesis; chorismate biosynthesis; chorismate from D-erythrose 4-phosphate and phosphoenolpyruvate: step 2/7.</text>
</comment>
<evidence type="ECO:0000256" key="16">
    <source>
        <dbReference type="ARBA" id="ARBA00023239"/>
    </source>
</evidence>
<feature type="domain" description="3-dehydroquinate synthase C-terminal" evidence="20">
    <location>
        <begin position="179"/>
        <end position="323"/>
    </location>
</feature>
<dbReference type="InterPro" id="IPR030963">
    <property type="entry name" value="DHQ_synth_fam"/>
</dbReference>
<dbReference type="Pfam" id="PF01761">
    <property type="entry name" value="DHQ_synthase"/>
    <property type="match status" value="1"/>
</dbReference>
<evidence type="ECO:0000256" key="13">
    <source>
        <dbReference type="ARBA" id="ARBA00022833"/>
    </source>
</evidence>
<evidence type="ECO:0000256" key="2">
    <source>
        <dbReference type="ARBA" id="ARBA00001911"/>
    </source>
</evidence>
<dbReference type="AlphaFoldDB" id="A0A845V5S7"/>
<dbReference type="GO" id="GO:0005737">
    <property type="term" value="C:cytoplasm"/>
    <property type="evidence" value="ECO:0007669"/>
    <property type="project" value="UniProtKB-SubCell"/>
</dbReference>
<comment type="cofactor">
    <cofactor evidence="18">
        <name>Co(2+)</name>
        <dbReference type="ChEBI" id="CHEBI:48828"/>
    </cofactor>
    <cofactor evidence="18">
        <name>Zn(2+)</name>
        <dbReference type="ChEBI" id="CHEBI:29105"/>
    </cofactor>
    <text evidence="18">Binds 1 divalent metal cation per subunit. Can use either Co(2+) or Zn(2+).</text>
</comment>
<dbReference type="Pfam" id="PF24621">
    <property type="entry name" value="DHQS_C"/>
    <property type="match status" value="1"/>
</dbReference>
<keyword evidence="17 18" id="KW-0170">Cobalt</keyword>
<reference evidence="21 22" key="1">
    <citation type="submission" date="2020-02" db="EMBL/GenBank/DDBJ databases">
        <authorList>
            <person name="Zhang X.-Y."/>
        </authorList>
    </citation>
    <scope>NUCLEOTIDE SEQUENCE [LARGE SCALE GENOMIC DNA]</scope>
    <source>
        <strain evidence="21 22">C33</strain>
    </source>
</reference>
<feature type="binding site" evidence="18">
    <location>
        <begin position="69"/>
        <end position="74"/>
    </location>
    <ligand>
        <name>NAD(+)</name>
        <dbReference type="ChEBI" id="CHEBI:57540"/>
    </ligand>
</feature>
<comment type="caution">
    <text evidence="21">The sequence shown here is derived from an EMBL/GenBank/DDBJ whole genome shotgun (WGS) entry which is preliminary data.</text>
</comment>
<dbReference type="GO" id="GO:0009073">
    <property type="term" value="P:aromatic amino acid family biosynthetic process"/>
    <property type="evidence" value="ECO:0007669"/>
    <property type="project" value="UniProtKB-KW"/>
</dbReference>
<dbReference type="Gene3D" id="1.20.1090.10">
    <property type="entry name" value="Dehydroquinate synthase-like - alpha domain"/>
    <property type="match status" value="1"/>
</dbReference>
<gene>
    <name evidence="18 21" type="primary">aroB</name>
    <name evidence="21" type="ORF">G3I74_07420</name>
</gene>
<dbReference type="NCBIfam" id="TIGR01357">
    <property type="entry name" value="aroB"/>
    <property type="match status" value="1"/>
</dbReference>
<evidence type="ECO:0000256" key="5">
    <source>
        <dbReference type="ARBA" id="ARBA00004661"/>
    </source>
</evidence>
<dbReference type="CDD" id="cd08195">
    <property type="entry name" value="DHQS"/>
    <property type="match status" value="1"/>
</dbReference>
<dbReference type="PANTHER" id="PTHR43622">
    <property type="entry name" value="3-DEHYDROQUINATE SYNTHASE"/>
    <property type="match status" value="1"/>
</dbReference>
<organism evidence="21 22">
    <name type="scientific">Wenzhouxiangella limi</name>
    <dbReference type="NCBI Taxonomy" id="2707351"/>
    <lineage>
        <taxon>Bacteria</taxon>
        <taxon>Pseudomonadati</taxon>
        <taxon>Pseudomonadota</taxon>
        <taxon>Gammaproteobacteria</taxon>
        <taxon>Chromatiales</taxon>
        <taxon>Wenzhouxiangellaceae</taxon>
        <taxon>Wenzhouxiangella</taxon>
    </lineage>
</organism>
<evidence type="ECO:0000256" key="8">
    <source>
        <dbReference type="ARBA" id="ARBA00017684"/>
    </source>
</evidence>
<dbReference type="GO" id="GO:0009423">
    <property type="term" value="P:chorismate biosynthetic process"/>
    <property type="evidence" value="ECO:0007669"/>
    <property type="project" value="UniProtKB-UniRule"/>
</dbReference>
<dbReference type="GO" id="GO:0046872">
    <property type="term" value="F:metal ion binding"/>
    <property type="evidence" value="ECO:0007669"/>
    <property type="project" value="UniProtKB-KW"/>
</dbReference>
<dbReference type="PIRSF" id="PIRSF001455">
    <property type="entry name" value="DHQ_synth"/>
    <property type="match status" value="1"/>
</dbReference>
<feature type="binding site" evidence="18">
    <location>
        <position position="140"/>
    </location>
    <ligand>
        <name>NAD(+)</name>
        <dbReference type="ChEBI" id="CHEBI:57540"/>
    </ligand>
</feature>
<dbReference type="RefSeq" id="WP_164210953.1">
    <property type="nucleotide sequence ID" value="NZ_JAAGSC010000040.1"/>
</dbReference>
<name>A0A845V5S7_9GAMM</name>
<protein>
    <recommendedName>
        <fullName evidence="8 18">3-dehydroquinate synthase</fullName>
        <shortName evidence="18">DHQS</shortName>
        <ecNumber evidence="7 18">4.2.3.4</ecNumber>
    </recommendedName>
</protein>
<accession>A0A845V5S7</accession>
<evidence type="ECO:0000259" key="19">
    <source>
        <dbReference type="Pfam" id="PF01761"/>
    </source>
</evidence>
<evidence type="ECO:0000256" key="12">
    <source>
        <dbReference type="ARBA" id="ARBA00022741"/>
    </source>
</evidence>
<evidence type="ECO:0000256" key="1">
    <source>
        <dbReference type="ARBA" id="ARBA00001393"/>
    </source>
</evidence>
<sequence length="355" mass="38204">MKVIQVAHRGGEYPVYIGQGLLATTSVWSRHLHGRVLVVTDQTVAEHYLARLKPVLSEIDHKQRVILPEGEEQKTLANWQRLIDELVELGAQRDATVVALGGGVIGDMAGFAAAAYMRGIGVIQVPTTLLAQVDAAVGGKTGVNLAAGKNLVGAFHSPAAVIVDVDTLTTLDDRDYRAGLAEVVKYGAIRDAGFLAWLEQEADALTARLPDALMEAVFRSVGNKAEVVAADEREAGERALLNFGHTFGHALETATGYQRFRHGEAVAIGMGLAARLSEWLGLAPVGTADRLLALLRRLDLPTELPDDVAADRLLALMRLDKKNAADQIRLVLLEDIGRAVVRPCPSDDIREVLMP</sequence>
<dbReference type="InterPro" id="IPR030960">
    <property type="entry name" value="DHQS/DOIS_N"/>
</dbReference>
<dbReference type="UniPathway" id="UPA00053">
    <property type="reaction ID" value="UER00085"/>
</dbReference>
<evidence type="ECO:0000256" key="3">
    <source>
        <dbReference type="ARBA" id="ARBA00003485"/>
    </source>
</evidence>
<evidence type="ECO:0000256" key="6">
    <source>
        <dbReference type="ARBA" id="ARBA00005412"/>
    </source>
</evidence>
<comment type="subcellular location">
    <subcellularLocation>
        <location evidence="4 18">Cytoplasm</location>
    </subcellularLocation>
</comment>
<dbReference type="PANTHER" id="PTHR43622:SF7">
    <property type="entry name" value="3-DEHYDROQUINATE SYNTHASE, CHLOROPLASTIC"/>
    <property type="match status" value="1"/>
</dbReference>
<dbReference type="InterPro" id="IPR050071">
    <property type="entry name" value="Dehydroquinate_synthase"/>
</dbReference>
<keyword evidence="16 18" id="KW-0456">Lyase</keyword>
<feature type="binding site" evidence="18">
    <location>
        <begin position="103"/>
        <end position="107"/>
    </location>
    <ligand>
        <name>NAD(+)</name>
        <dbReference type="ChEBI" id="CHEBI:57540"/>
    </ligand>
</feature>
<keyword evidence="14 18" id="KW-0520">NAD</keyword>
<feature type="binding site" evidence="18">
    <location>
        <position position="262"/>
    </location>
    <ligand>
        <name>Zn(2+)</name>
        <dbReference type="ChEBI" id="CHEBI:29105"/>
    </ligand>
</feature>
<evidence type="ECO:0000256" key="14">
    <source>
        <dbReference type="ARBA" id="ARBA00023027"/>
    </source>
</evidence>
<dbReference type="Proteomes" id="UP000484885">
    <property type="component" value="Unassembled WGS sequence"/>
</dbReference>
<evidence type="ECO:0000256" key="15">
    <source>
        <dbReference type="ARBA" id="ARBA00023141"/>
    </source>
</evidence>
<dbReference type="Gene3D" id="3.40.50.1970">
    <property type="match status" value="1"/>
</dbReference>
<dbReference type="InterPro" id="IPR016037">
    <property type="entry name" value="DHQ_synth_AroB"/>
</dbReference>
<dbReference type="GO" id="GO:0003856">
    <property type="term" value="F:3-dehydroquinate synthase activity"/>
    <property type="evidence" value="ECO:0007669"/>
    <property type="project" value="UniProtKB-UniRule"/>
</dbReference>
<keyword evidence="9 18" id="KW-0963">Cytoplasm</keyword>
<evidence type="ECO:0000256" key="10">
    <source>
        <dbReference type="ARBA" id="ARBA00022605"/>
    </source>
</evidence>
<dbReference type="FunFam" id="3.40.50.1970:FF:000001">
    <property type="entry name" value="3-dehydroquinate synthase"/>
    <property type="match status" value="1"/>
</dbReference>
<dbReference type="GO" id="GO:0000166">
    <property type="term" value="F:nucleotide binding"/>
    <property type="evidence" value="ECO:0007669"/>
    <property type="project" value="UniProtKB-KW"/>
</dbReference>
<dbReference type="EMBL" id="JAAGSC010000040">
    <property type="protein sequence ID" value="NDY95551.1"/>
    <property type="molecule type" value="Genomic_DNA"/>
</dbReference>
<evidence type="ECO:0000313" key="22">
    <source>
        <dbReference type="Proteomes" id="UP000484885"/>
    </source>
</evidence>
<keyword evidence="13 18" id="KW-0862">Zinc</keyword>
<proteinExistence type="inferred from homology"/>